<evidence type="ECO:0000313" key="8">
    <source>
        <dbReference type="Proteomes" id="UP001597264"/>
    </source>
</evidence>
<protein>
    <submittedName>
        <fullName evidence="7">TetR family transcriptional regulator</fullName>
    </submittedName>
</protein>
<dbReference type="Gene3D" id="1.10.357.10">
    <property type="entry name" value="Tetracycline Repressor, domain 2"/>
    <property type="match status" value="1"/>
</dbReference>
<evidence type="ECO:0000256" key="5">
    <source>
        <dbReference type="PROSITE-ProRule" id="PRU00335"/>
    </source>
</evidence>
<keyword evidence="1" id="KW-0678">Repressor</keyword>
<keyword evidence="4" id="KW-0804">Transcription</keyword>
<keyword evidence="8" id="KW-1185">Reference proteome</keyword>
<accession>A0ABW3U9Z7</accession>
<dbReference type="InterPro" id="IPR013572">
    <property type="entry name" value="Tscrpt_reg_MAATS_C"/>
</dbReference>
<comment type="caution">
    <text evidence="7">The sequence shown here is derived from an EMBL/GenBank/DDBJ whole genome shotgun (WGS) entry which is preliminary data.</text>
</comment>
<dbReference type="PROSITE" id="PS01081">
    <property type="entry name" value="HTH_TETR_1"/>
    <property type="match status" value="1"/>
</dbReference>
<proteinExistence type="predicted"/>
<keyword evidence="2" id="KW-0805">Transcription regulation</keyword>
<evidence type="ECO:0000256" key="2">
    <source>
        <dbReference type="ARBA" id="ARBA00023015"/>
    </source>
</evidence>
<dbReference type="Proteomes" id="UP001597264">
    <property type="component" value="Unassembled WGS sequence"/>
</dbReference>
<organism evidence="7 8">
    <name type="scientific">Microbulbifer celer</name>
    <dbReference type="NCBI Taxonomy" id="435905"/>
    <lineage>
        <taxon>Bacteria</taxon>
        <taxon>Pseudomonadati</taxon>
        <taxon>Pseudomonadota</taxon>
        <taxon>Gammaproteobacteria</taxon>
        <taxon>Cellvibrionales</taxon>
        <taxon>Microbulbiferaceae</taxon>
        <taxon>Microbulbifer</taxon>
    </lineage>
</organism>
<dbReference type="PANTHER" id="PTHR30055:SF240">
    <property type="entry name" value="HTH-TYPE TRANSCRIPTIONAL REGULATOR ACRR"/>
    <property type="match status" value="1"/>
</dbReference>
<evidence type="ECO:0000256" key="3">
    <source>
        <dbReference type="ARBA" id="ARBA00023125"/>
    </source>
</evidence>
<feature type="domain" description="HTH tetR-type" evidence="6">
    <location>
        <begin position="10"/>
        <end position="70"/>
    </location>
</feature>
<dbReference type="InterPro" id="IPR023772">
    <property type="entry name" value="DNA-bd_HTH_TetR-type_CS"/>
</dbReference>
<dbReference type="Pfam" id="PF08361">
    <property type="entry name" value="TetR_C_2"/>
    <property type="match status" value="1"/>
</dbReference>
<dbReference type="SUPFAM" id="SSF48498">
    <property type="entry name" value="Tetracyclin repressor-like, C-terminal domain"/>
    <property type="match status" value="1"/>
</dbReference>
<dbReference type="InterPro" id="IPR036271">
    <property type="entry name" value="Tet_transcr_reg_TetR-rel_C_sf"/>
</dbReference>
<gene>
    <name evidence="7" type="ORF">ACFQ2X_08710</name>
</gene>
<evidence type="ECO:0000256" key="1">
    <source>
        <dbReference type="ARBA" id="ARBA00022491"/>
    </source>
</evidence>
<dbReference type="RefSeq" id="WP_230438776.1">
    <property type="nucleotide sequence ID" value="NZ_CP087715.1"/>
</dbReference>
<dbReference type="PANTHER" id="PTHR30055">
    <property type="entry name" value="HTH-TYPE TRANSCRIPTIONAL REGULATOR RUTR"/>
    <property type="match status" value="1"/>
</dbReference>
<keyword evidence="3 5" id="KW-0238">DNA-binding</keyword>
<dbReference type="InterPro" id="IPR001647">
    <property type="entry name" value="HTH_TetR"/>
</dbReference>
<feature type="DNA-binding region" description="H-T-H motif" evidence="5">
    <location>
        <begin position="33"/>
        <end position="52"/>
    </location>
</feature>
<dbReference type="PRINTS" id="PR00455">
    <property type="entry name" value="HTHTETR"/>
</dbReference>
<reference evidence="8" key="1">
    <citation type="journal article" date="2019" name="Int. J. Syst. Evol. Microbiol.">
        <title>The Global Catalogue of Microorganisms (GCM) 10K type strain sequencing project: providing services to taxonomists for standard genome sequencing and annotation.</title>
        <authorList>
            <consortium name="The Broad Institute Genomics Platform"/>
            <consortium name="The Broad Institute Genome Sequencing Center for Infectious Disease"/>
            <person name="Wu L."/>
            <person name="Ma J."/>
        </authorList>
    </citation>
    <scope>NUCLEOTIDE SEQUENCE [LARGE SCALE GENOMIC DNA]</scope>
    <source>
        <strain evidence="8">CCUG 54356</strain>
    </source>
</reference>
<sequence>MARRSKEEAQETREKILDAAIEVFHKHGVSRPSLTEVAKLAGVTRGAVYGHFENKADLFSALTSRIDLPDESLCQAELEDICDPLGELRNRWLSLYQNVATNHQWQLIFEVLLLRCELVPESGGIHQRCAEGHREGTRRLRKLVEGAVRMGQLPEDLDIRAAVPILHSSLFGLLHDWLMNPKDYDLAEVGERQVNAIIEMLRTSPSLRQGAIPA</sequence>
<dbReference type="Pfam" id="PF00440">
    <property type="entry name" value="TetR_N"/>
    <property type="match status" value="1"/>
</dbReference>
<evidence type="ECO:0000259" key="6">
    <source>
        <dbReference type="PROSITE" id="PS50977"/>
    </source>
</evidence>
<dbReference type="InterPro" id="IPR050109">
    <property type="entry name" value="HTH-type_TetR-like_transc_reg"/>
</dbReference>
<evidence type="ECO:0000256" key="4">
    <source>
        <dbReference type="ARBA" id="ARBA00023163"/>
    </source>
</evidence>
<evidence type="ECO:0000313" key="7">
    <source>
        <dbReference type="EMBL" id="MFD1216676.1"/>
    </source>
</evidence>
<dbReference type="PROSITE" id="PS50977">
    <property type="entry name" value="HTH_TETR_2"/>
    <property type="match status" value="1"/>
</dbReference>
<dbReference type="InterPro" id="IPR009057">
    <property type="entry name" value="Homeodomain-like_sf"/>
</dbReference>
<dbReference type="EMBL" id="JBHTLR010000007">
    <property type="protein sequence ID" value="MFD1216676.1"/>
    <property type="molecule type" value="Genomic_DNA"/>
</dbReference>
<dbReference type="SUPFAM" id="SSF46689">
    <property type="entry name" value="Homeodomain-like"/>
    <property type="match status" value="1"/>
</dbReference>
<name>A0ABW3U9Z7_9GAMM</name>